<gene>
    <name evidence="7 9" type="primary">tgt</name>
    <name evidence="9" type="ORF">GCM10007425_22450</name>
</gene>
<dbReference type="Proteomes" id="UP000616608">
    <property type="component" value="Unassembled WGS sequence"/>
</dbReference>
<dbReference type="RefSeq" id="WP_188615152.1">
    <property type="nucleotide sequence ID" value="NZ_BMJT01000007.1"/>
</dbReference>
<dbReference type="PANTHER" id="PTHR46499:SF1">
    <property type="entry name" value="QUEUINE TRNA-RIBOSYLTRANSFERASE"/>
    <property type="match status" value="1"/>
</dbReference>
<keyword evidence="7" id="KW-0479">Metal-binding</keyword>
<organism evidence="9 10">
    <name type="scientific">Lysinibacillus alkalisoli</name>
    <dbReference type="NCBI Taxonomy" id="1911548"/>
    <lineage>
        <taxon>Bacteria</taxon>
        <taxon>Bacillati</taxon>
        <taxon>Bacillota</taxon>
        <taxon>Bacilli</taxon>
        <taxon>Bacillales</taxon>
        <taxon>Bacillaceae</taxon>
        <taxon>Lysinibacillus</taxon>
    </lineage>
</organism>
<comment type="pathway">
    <text evidence="7">tRNA modification; tRNA-queuosine biosynthesis.</text>
</comment>
<dbReference type="Pfam" id="PF01702">
    <property type="entry name" value="TGT"/>
    <property type="match status" value="1"/>
</dbReference>
<keyword evidence="1 7" id="KW-0328">Glycosyltransferase</keyword>
<evidence type="ECO:0000256" key="6">
    <source>
        <dbReference type="ARBA" id="ARBA00050112"/>
    </source>
</evidence>
<feature type="region of interest" description="RNA binding; important for wobble base 34 recognition" evidence="7">
    <location>
        <begin position="275"/>
        <end position="279"/>
    </location>
</feature>
<protein>
    <recommendedName>
        <fullName evidence="7">Queuine tRNA-ribosyltransferase</fullName>
        <ecNumber evidence="7">2.4.2.29</ecNumber>
    </recommendedName>
    <alternativeName>
        <fullName evidence="7">Guanine insertion enzyme</fullName>
    </alternativeName>
    <alternativeName>
        <fullName evidence="7">tRNA-guanine transglycosylase</fullName>
    </alternativeName>
</protein>
<feature type="active site" description="Proton acceptor" evidence="7">
    <location>
        <position position="96"/>
    </location>
</feature>
<dbReference type="InterPro" id="IPR002616">
    <property type="entry name" value="tRNA_ribo_trans-like"/>
</dbReference>
<evidence type="ECO:0000256" key="4">
    <source>
        <dbReference type="ARBA" id="ARBA00022785"/>
    </source>
</evidence>
<dbReference type="GO" id="GO:0005829">
    <property type="term" value="C:cytosol"/>
    <property type="evidence" value="ECO:0007669"/>
    <property type="project" value="TreeGrafter"/>
</dbReference>
<dbReference type="NCBIfam" id="TIGR00449">
    <property type="entry name" value="tgt_general"/>
    <property type="match status" value="1"/>
</dbReference>
<dbReference type="NCBIfam" id="TIGR00430">
    <property type="entry name" value="Q_tRNA_tgt"/>
    <property type="match status" value="1"/>
</dbReference>
<dbReference type="GO" id="GO:0008479">
    <property type="term" value="F:tRNA-guanosine(34) queuine transglycosylase activity"/>
    <property type="evidence" value="ECO:0007669"/>
    <property type="project" value="UniProtKB-UniRule"/>
</dbReference>
<keyword evidence="5 7" id="KW-0862">Zinc</keyword>
<feature type="binding site" evidence="7">
    <location>
        <position position="150"/>
    </location>
    <ligand>
        <name>substrate</name>
    </ligand>
</feature>
<feature type="binding site" evidence="7">
    <location>
        <position position="193"/>
    </location>
    <ligand>
        <name>substrate</name>
    </ligand>
</feature>
<evidence type="ECO:0000256" key="3">
    <source>
        <dbReference type="ARBA" id="ARBA00022694"/>
    </source>
</evidence>
<evidence type="ECO:0000259" key="8">
    <source>
        <dbReference type="Pfam" id="PF01702"/>
    </source>
</evidence>
<dbReference type="SUPFAM" id="SSF51713">
    <property type="entry name" value="tRNA-guanine transglycosylase"/>
    <property type="match status" value="1"/>
</dbReference>
<dbReference type="EC" id="2.4.2.29" evidence="7"/>
<dbReference type="PANTHER" id="PTHR46499">
    <property type="entry name" value="QUEUINE TRNA-RIBOSYLTRANSFERASE"/>
    <property type="match status" value="1"/>
</dbReference>
<keyword evidence="2 7" id="KW-0808">Transferase</keyword>
<feature type="binding site" evidence="7">
    <location>
        <position position="313"/>
    </location>
    <ligand>
        <name>Zn(2+)</name>
        <dbReference type="ChEBI" id="CHEBI:29105"/>
    </ligand>
</feature>
<evidence type="ECO:0000256" key="7">
    <source>
        <dbReference type="HAMAP-Rule" id="MF_00168"/>
    </source>
</evidence>
<dbReference type="HAMAP" id="MF_00168">
    <property type="entry name" value="Q_tRNA_Tgt"/>
    <property type="match status" value="1"/>
</dbReference>
<reference evidence="9" key="1">
    <citation type="journal article" date="2014" name="Int. J. Syst. Evol. Microbiol.">
        <title>Complete genome sequence of Corynebacterium casei LMG S-19264T (=DSM 44701T), isolated from a smear-ripened cheese.</title>
        <authorList>
            <consortium name="US DOE Joint Genome Institute (JGI-PGF)"/>
            <person name="Walter F."/>
            <person name="Albersmeier A."/>
            <person name="Kalinowski J."/>
            <person name="Ruckert C."/>
        </authorList>
    </citation>
    <scope>NUCLEOTIDE SEQUENCE</scope>
    <source>
        <strain evidence="9">CGMCC 1.15760</strain>
    </source>
</reference>
<sequence length="381" mass="43618">MTKQAVWYEHIKTCKQTGARLGIVHTPHGSYETPTFMPVGTQATVKTMSPEELKEMKAGIILSNTYHLWLRPGNDIVKEAGGLHKFMNWNGPILTDSGGFQVFSLSKFRKIEEEGVHFRNHLNGDKLFLSPEKAMEIQNDLGSDIMMAFDECPPYPATYEYMLKSVDRTTRWAKRCKEAHKNTENQALFGIVQGGEYEDLRQRSAKALVALDFPGYAIGGLSVGEPKDIMYRVLEQTTHLLPEDKPRYLMGVGSPDALIEGAIRGIDMFDCVLPTRIARNGTLMTSEGRLVVKNAKYERDFTPIDPTCDCYTCKNYTRAYVRHLIRTDETFGLRLTSYHNLRFLIRLMEQVRQAIREDRLGDFRNEFFEKYGLNKENAKNF</sequence>
<evidence type="ECO:0000256" key="5">
    <source>
        <dbReference type="ARBA" id="ARBA00022833"/>
    </source>
</evidence>
<keyword evidence="10" id="KW-1185">Reference proteome</keyword>
<evidence type="ECO:0000256" key="1">
    <source>
        <dbReference type="ARBA" id="ARBA00022676"/>
    </source>
</evidence>
<reference evidence="9" key="2">
    <citation type="submission" date="2020-09" db="EMBL/GenBank/DDBJ databases">
        <authorList>
            <person name="Sun Q."/>
            <person name="Zhou Y."/>
        </authorList>
    </citation>
    <scope>NUCLEOTIDE SEQUENCE</scope>
    <source>
        <strain evidence="9">CGMCC 1.15760</strain>
    </source>
</reference>
<accession>A0A917G8A0</accession>
<dbReference type="EMBL" id="BMJT01000007">
    <property type="protein sequence ID" value="GGG27425.1"/>
    <property type="molecule type" value="Genomic_DNA"/>
</dbReference>
<evidence type="ECO:0000313" key="9">
    <source>
        <dbReference type="EMBL" id="GGG27425.1"/>
    </source>
</evidence>
<dbReference type="InterPro" id="IPR036511">
    <property type="entry name" value="TGT-like_sf"/>
</dbReference>
<name>A0A917G8A0_9BACI</name>
<evidence type="ECO:0000313" key="10">
    <source>
        <dbReference type="Proteomes" id="UP000616608"/>
    </source>
</evidence>
<dbReference type="FunFam" id="3.20.20.105:FF:000001">
    <property type="entry name" value="Queuine tRNA-ribosyltransferase"/>
    <property type="match status" value="1"/>
</dbReference>
<comment type="subunit">
    <text evidence="7">Homodimer. Within each dimer, one monomer is responsible for RNA recognition and catalysis, while the other monomer binds to the replacement base PreQ1.</text>
</comment>
<comment type="function">
    <text evidence="7">Catalyzes the base-exchange of a guanine (G) residue with the queuine precursor 7-aminomethyl-7-deazaguanine (PreQ1) at position 34 (anticodon wobble position) in tRNAs with GU(N) anticodons (tRNA-Asp, -Asn, -His and -Tyr). Catalysis occurs through a double-displacement mechanism. The nucleophile active site attacks the C1' of nucleotide 34 to detach the guanine base from the RNA, forming a covalent enzyme-RNA intermediate. The proton acceptor active site deprotonates the incoming PreQ1, allowing a nucleophilic attack on the C1' of the ribose to form the product. After dissociation, two additional enzymatic reactions on the tRNA convert PreQ1 to queuine (Q), resulting in the hypermodified nucleoside queuosine (7-(((4,5-cis-dihydroxy-2-cyclopenten-1-yl)amino)methyl)-7-deazaguanosine).</text>
</comment>
<feature type="region of interest" description="RNA binding" evidence="7">
    <location>
        <begin position="251"/>
        <end position="257"/>
    </location>
</feature>
<dbReference type="Gene3D" id="3.20.20.105">
    <property type="entry name" value="Queuine tRNA-ribosyltransferase-like"/>
    <property type="match status" value="1"/>
</dbReference>
<proteinExistence type="inferred from homology"/>
<feature type="binding site" evidence="7">
    <location>
        <position position="310"/>
    </location>
    <ligand>
        <name>Zn(2+)</name>
        <dbReference type="ChEBI" id="CHEBI:29105"/>
    </ligand>
</feature>
<feature type="binding site" evidence="7">
    <location>
        <position position="308"/>
    </location>
    <ligand>
        <name>Zn(2+)</name>
        <dbReference type="ChEBI" id="CHEBI:29105"/>
    </ligand>
</feature>
<dbReference type="GO" id="GO:0046872">
    <property type="term" value="F:metal ion binding"/>
    <property type="evidence" value="ECO:0007669"/>
    <property type="project" value="UniProtKB-KW"/>
</dbReference>
<feature type="active site" description="Nucleophile" evidence="7">
    <location>
        <position position="270"/>
    </location>
</feature>
<comment type="caution">
    <text evidence="9">The sequence shown here is derived from an EMBL/GenBank/DDBJ whole genome shotgun (WGS) entry which is preliminary data.</text>
</comment>
<dbReference type="AlphaFoldDB" id="A0A917G8A0"/>
<keyword evidence="4 7" id="KW-0671">Queuosine biosynthesis</keyword>
<feature type="binding site" evidence="7">
    <location>
        <position position="339"/>
    </location>
    <ligand>
        <name>Zn(2+)</name>
        <dbReference type="ChEBI" id="CHEBI:29105"/>
    </ligand>
</feature>
<dbReference type="GO" id="GO:0008616">
    <property type="term" value="P:tRNA queuosine(34) biosynthetic process"/>
    <property type="evidence" value="ECO:0007669"/>
    <property type="project" value="UniProtKB-UniRule"/>
</dbReference>
<comment type="catalytic activity">
    <reaction evidence="6 7">
        <text>7-aminomethyl-7-carbaguanine + guanosine(34) in tRNA = 7-aminomethyl-7-carbaguanosine(34) in tRNA + guanine</text>
        <dbReference type="Rhea" id="RHEA:24104"/>
        <dbReference type="Rhea" id="RHEA-COMP:10341"/>
        <dbReference type="Rhea" id="RHEA-COMP:10342"/>
        <dbReference type="ChEBI" id="CHEBI:16235"/>
        <dbReference type="ChEBI" id="CHEBI:58703"/>
        <dbReference type="ChEBI" id="CHEBI:74269"/>
        <dbReference type="ChEBI" id="CHEBI:82833"/>
        <dbReference type="EC" id="2.4.2.29"/>
    </reaction>
</comment>
<feature type="binding site" evidence="7">
    <location>
        <begin position="96"/>
        <end position="100"/>
    </location>
    <ligand>
        <name>substrate</name>
    </ligand>
</feature>
<feature type="binding site" evidence="7">
    <location>
        <position position="220"/>
    </location>
    <ligand>
        <name>substrate</name>
    </ligand>
</feature>
<keyword evidence="3 7" id="KW-0819">tRNA processing</keyword>
<feature type="domain" description="tRNA-guanine(15) transglycosylase-like" evidence="8">
    <location>
        <begin position="17"/>
        <end position="371"/>
    </location>
</feature>
<comment type="cofactor">
    <cofactor evidence="7">
        <name>Zn(2+)</name>
        <dbReference type="ChEBI" id="CHEBI:29105"/>
    </cofactor>
    <text evidence="7">Binds 1 zinc ion per subunit.</text>
</comment>
<comment type="similarity">
    <text evidence="7">Belongs to the queuine tRNA-ribosyltransferase family.</text>
</comment>
<evidence type="ECO:0000256" key="2">
    <source>
        <dbReference type="ARBA" id="ARBA00022679"/>
    </source>
</evidence>
<dbReference type="InterPro" id="IPR004803">
    <property type="entry name" value="TGT"/>
</dbReference>
<dbReference type="InterPro" id="IPR050076">
    <property type="entry name" value="ArchSynthase1/Queuine_TRR"/>
</dbReference>